<name>A0A382GGR6_9ZZZZ</name>
<dbReference type="AlphaFoldDB" id="A0A382GGR6"/>
<proteinExistence type="predicted"/>
<dbReference type="EMBL" id="UINC01054992">
    <property type="protein sequence ID" value="SVB73371.1"/>
    <property type="molecule type" value="Genomic_DNA"/>
</dbReference>
<reference evidence="1" key="1">
    <citation type="submission" date="2018-05" db="EMBL/GenBank/DDBJ databases">
        <authorList>
            <person name="Lanie J.A."/>
            <person name="Ng W.-L."/>
            <person name="Kazmierczak K.M."/>
            <person name="Andrzejewski T.M."/>
            <person name="Davidsen T.M."/>
            <person name="Wayne K.J."/>
            <person name="Tettelin H."/>
            <person name="Glass J.I."/>
            <person name="Rusch D."/>
            <person name="Podicherti R."/>
            <person name="Tsui H.-C.T."/>
            <person name="Winkler M.E."/>
        </authorList>
    </citation>
    <scope>NUCLEOTIDE SEQUENCE</scope>
</reference>
<protein>
    <submittedName>
        <fullName evidence="1">Uncharacterized protein</fullName>
    </submittedName>
</protein>
<organism evidence="1">
    <name type="scientific">marine metagenome</name>
    <dbReference type="NCBI Taxonomy" id="408172"/>
    <lineage>
        <taxon>unclassified sequences</taxon>
        <taxon>metagenomes</taxon>
        <taxon>ecological metagenomes</taxon>
    </lineage>
</organism>
<accession>A0A382GGR6</accession>
<evidence type="ECO:0000313" key="1">
    <source>
        <dbReference type="EMBL" id="SVB73371.1"/>
    </source>
</evidence>
<sequence>MRNGYRVVDVDSHVTPSMEVLNKFAGEEIKSRWNEFSPYFRTMNSPLGRGHPESPWTTIKINPIP</sequence>
<feature type="non-terminal residue" evidence="1">
    <location>
        <position position="65"/>
    </location>
</feature>
<gene>
    <name evidence="1" type="ORF">METZ01_LOCUS226225</name>
</gene>